<dbReference type="GeneID" id="42364930"/>
<keyword evidence="3" id="KW-1185">Reference proteome</keyword>
<feature type="transmembrane region" description="Helical" evidence="1">
    <location>
        <begin position="134"/>
        <end position="154"/>
    </location>
</feature>
<gene>
    <name evidence="2" type="ORF">LC1Nh_0545</name>
</gene>
<dbReference type="InterPro" id="IPR014509">
    <property type="entry name" value="YjdF-like"/>
</dbReference>
<dbReference type="EMBL" id="CP040089">
    <property type="protein sequence ID" value="QGA80443.1"/>
    <property type="molecule type" value="Genomic_DNA"/>
</dbReference>
<dbReference type="Proteomes" id="UP000377803">
    <property type="component" value="Chromosome"/>
</dbReference>
<dbReference type="Pfam" id="PF09997">
    <property type="entry name" value="DUF2238"/>
    <property type="match status" value="1"/>
</dbReference>
<organism evidence="2 3">
    <name type="scientific">Candidatus Nanohalobium constans</name>
    <dbReference type="NCBI Taxonomy" id="2565781"/>
    <lineage>
        <taxon>Archaea</taxon>
        <taxon>Candidatus Nanohalarchaeota</taxon>
        <taxon>Candidatus Nanohalobia</taxon>
        <taxon>Candidatus Nanohalobiales</taxon>
        <taxon>Candidatus Nanohalobiaceae</taxon>
        <taxon>Candidatus Nanohalobium</taxon>
    </lineage>
</organism>
<dbReference type="RefSeq" id="WP_153550183.1">
    <property type="nucleotide sequence ID" value="NZ_CP040089.1"/>
</dbReference>
<dbReference type="OrthoDB" id="313603at2157"/>
<evidence type="ECO:0000313" key="3">
    <source>
        <dbReference type="Proteomes" id="UP000377803"/>
    </source>
</evidence>
<keyword evidence="1" id="KW-0812">Transmembrane</keyword>
<evidence type="ECO:0000256" key="1">
    <source>
        <dbReference type="SAM" id="Phobius"/>
    </source>
</evidence>
<feature type="transmembrane region" description="Helical" evidence="1">
    <location>
        <begin position="183"/>
        <end position="201"/>
    </location>
</feature>
<evidence type="ECO:0000313" key="2">
    <source>
        <dbReference type="EMBL" id="QGA80443.1"/>
    </source>
</evidence>
<keyword evidence="1" id="KW-0472">Membrane</keyword>
<feature type="transmembrane region" description="Helical" evidence="1">
    <location>
        <begin position="69"/>
        <end position="89"/>
    </location>
</feature>
<protein>
    <recommendedName>
        <fullName evidence="4">DUF2238 domain-containing protein</fullName>
    </recommendedName>
</protein>
<feature type="transmembrane region" description="Helical" evidence="1">
    <location>
        <begin position="101"/>
        <end position="122"/>
    </location>
</feature>
<feature type="transmembrane region" description="Helical" evidence="1">
    <location>
        <begin position="20"/>
        <end position="35"/>
    </location>
</feature>
<evidence type="ECO:0008006" key="4">
    <source>
        <dbReference type="Google" id="ProtNLM"/>
    </source>
</evidence>
<dbReference type="AlphaFoldDB" id="A0A5Q0UFP5"/>
<keyword evidence="1" id="KW-1133">Transmembrane helix</keyword>
<reference evidence="3" key="1">
    <citation type="submission" date="2019-05" db="EMBL/GenBank/DDBJ databases">
        <title>Candidatus Nanohalobium constans, a novel model system to study the DPANN nano-sized archaea: genomic and physiological characterization of a nanoarchaeon co-cultured with its chitinotrophic host.</title>
        <authorList>
            <person name="La Cono V."/>
            <person name="Arcadi E."/>
            <person name="Crisafi F."/>
            <person name="Denaro R."/>
            <person name="La Spada G."/>
            <person name="Messina E."/>
            <person name="Smedile F."/>
            <person name="Toshchakov S.V."/>
            <person name="Shevchenko M.A."/>
            <person name="Golyshin P.N."/>
            <person name="Golyshina O.V."/>
            <person name="Ferrer M."/>
            <person name="Rohde M."/>
            <person name="Mushegian A."/>
            <person name="Sorokin D.Y."/>
            <person name="Giuliano L."/>
            <person name="Yakimov M.M."/>
        </authorList>
    </citation>
    <scope>NUCLEOTIDE SEQUENCE [LARGE SCALE GENOMIC DNA]</scope>
    <source>
        <strain evidence="3">LC1Nh</strain>
    </source>
</reference>
<dbReference type="KEGG" id="ncon:LC1Nh_0545"/>
<accession>A0A5Q0UFP5</accession>
<feature type="transmembrane region" description="Helical" evidence="1">
    <location>
        <begin position="41"/>
        <end position="57"/>
    </location>
</feature>
<proteinExistence type="predicted"/>
<name>A0A5Q0UFP5_9ARCH</name>
<sequence length="220" mass="24690">MKIRDKLGISKKMQETATRFMQIILVSIAALGVWIGSFKVFINAFISFLITFLPSLLRKRYKITIDAGLALWITSAVFFHSIGAVNLFGQNLYTSIPWWDHFTHALSASVIAAAGYSVLRALDEHYEQLYFPKKLYFVFIIIFIVAFGVIWEVLEFGIAGLADLAGGEPILTQYSLEDTMKDLMFNTAGALIVAVFGEAYLNNTVELLKQKIEELDGSEK</sequence>